<proteinExistence type="inferred from homology"/>
<feature type="transmembrane region" description="Helical" evidence="7">
    <location>
        <begin position="65"/>
        <end position="85"/>
    </location>
</feature>
<keyword evidence="4" id="KW-0378">Hydrolase</keyword>
<evidence type="ECO:0000313" key="9">
    <source>
        <dbReference type="EMBL" id="MBM6617703.1"/>
    </source>
</evidence>
<keyword evidence="3 7" id="KW-0812">Transmembrane</keyword>
<protein>
    <submittedName>
        <fullName evidence="9">Rhomboid family intramembrane serine protease</fullName>
    </submittedName>
</protein>
<evidence type="ECO:0000256" key="7">
    <source>
        <dbReference type="SAM" id="Phobius"/>
    </source>
</evidence>
<dbReference type="InterPro" id="IPR050925">
    <property type="entry name" value="Rhomboid_protease_S54"/>
</dbReference>
<dbReference type="InterPro" id="IPR022764">
    <property type="entry name" value="Peptidase_S54_rhomboid_dom"/>
</dbReference>
<gene>
    <name evidence="9" type="ORF">JR050_08480</name>
</gene>
<dbReference type="GO" id="GO:0008233">
    <property type="term" value="F:peptidase activity"/>
    <property type="evidence" value="ECO:0007669"/>
    <property type="project" value="UniProtKB-KW"/>
</dbReference>
<comment type="caution">
    <text evidence="9">The sequence shown here is derived from an EMBL/GenBank/DDBJ whole genome shotgun (WGS) entry which is preliminary data.</text>
</comment>
<evidence type="ECO:0000313" key="10">
    <source>
        <dbReference type="Proteomes" id="UP001518925"/>
    </source>
</evidence>
<evidence type="ECO:0000256" key="2">
    <source>
        <dbReference type="ARBA" id="ARBA00009045"/>
    </source>
</evidence>
<keyword evidence="5 7" id="KW-1133">Transmembrane helix</keyword>
<feature type="transmembrane region" description="Helical" evidence="7">
    <location>
        <begin position="149"/>
        <end position="168"/>
    </location>
</feature>
<organism evidence="9 10">
    <name type="scientific">Bacillus suaedaesalsae</name>
    <dbReference type="NCBI Taxonomy" id="2810349"/>
    <lineage>
        <taxon>Bacteria</taxon>
        <taxon>Bacillati</taxon>
        <taxon>Bacillota</taxon>
        <taxon>Bacilli</taxon>
        <taxon>Bacillales</taxon>
        <taxon>Bacillaceae</taxon>
        <taxon>Bacillus</taxon>
    </lineage>
</organism>
<comment type="similarity">
    <text evidence="2">Belongs to the peptidase S54 family.</text>
</comment>
<dbReference type="InterPro" id="IPR035952">
    <property type="entry name" value="Rhomboid-like_sf"/>
</dbReference>
<dbReference type="Pfam" id="PF01694">
    <property type="entry name" value="Rhomboid"/>
    <property type="match status" value="1"/>
</dbReference>
<evidence type="ECO:0000259" key="8">
    <source>
        <dbReference type="Pfam" id="PF01694"/>
    </source>
</evidence>
<name>A0ABS2DGW0_9BACI</name>
<feature type="transmembrane region" description="Helical" evidence="7">
    <location>
        <begin position="97"/>
        <end position="115"/>
    </location>
</feature>
<feature type="transmembrane region" description="Helical" evidence="7">
    <location>
        <begin position="223"/>
        <end position="240"/>
    </location>
</feature>
<comment type="subcellular location">
    <subcellularLocation>
        <location evidence="1">Membrane</location>
        <topology evidence="1">Multi-pass membrane protein</topology>
    </subcellularLocation>
</comment>
<evidence type="ECO:0000256" key="3">
    <source>
        <dbReference type="ARBA" id="ARBA00022692"/>
    </source>
</evidence>
<keyword evidence="10" id="KW-1185">Reference proteome</keyword>
<feature type="domain" description="Peptidase S54 rhomboid" evidence="8">
    <location>
        <begin position="56"/>
        <end position="193"/>
    </location>
</feature>
<dbReference type="PANTHER" id="PTHR43731">
    <property type="entry name" value="RHOMBOID PROTEASE"/>
    <property type="match status" value="1"/>
</dbReference>
<dbReference type="Proteomes" id="UP001518925">
    <property type="component" value="Unassembled WGS sequence"/>
</dbReference>
<reference evidence="9 10" key="1">
    <citation type="submission" date="2021-02" db="EMBL/GenBank/DDBJ databases">
        <title>Bacillus sp. RD4P76, an endophyte from a halophyte.</title>
        <authorList>
            <person name="Sun J.-Q."/>
        </authorList>
    </citation>
    <scope>NUCLEOTIDE SEQUENCE [LARGE SCALE GENOMIC DNA]</scope>
    <source>
        <strain evidence="9 10">RD4P76</strain>
    </source>
</reference>
<evidence type="ECO:0000256" key="6">
    <source>
        <dbReference type="ARBA" id="ARBA00023136"/>
    </source>
</evidence>
<dbReference type="Gene3D" id="1.20.1540.10">
    <property type="entry name" value="Rhomboid-like"/>
    <property type="match status" value="1"/>
</dbReference>
<dbReference type="SUPFAM" id="SSF144091">
    <property type="entry name" value="Rhomboid-like"/>
    <property type="match status" value="1"/>
</dbReference>
<feature type="transmembrane region" description="Helical" evidence="7">
    <location>
        <begin position="121"/>
        <end position="142"/>
    </location>
</feature>
<dbReference type="PANTHER" id="PTHR43731:SF14">
    <property type="entry name" value="PRESENILIN-ASSOCIATED RHOMBOID-LIKE PROTEIN, MITOCHONDRIAL"/>
    <property type="match status" value="1"/>
</dbReference>
<evidence type="ECO:0000256" key="1">
    <source>
        <dbReference type="ARBA" id="ARBA00004141"/>
    </source>
</evidence>
<feature type="transmembrane region" description="Helical" evidence="7">
    <location>
        <begin position="12"/>
        <end position="32"/>
    </location>
</feature>
<dbReference type="GO" id="GO:0006508">
    <property type="term" value="P:proteolysis"/>
    <property type="evidence" value="ECO:0007669"/>
    <property type="project" value="UniProtKB-KW"/>
</dbReference>
<sequence>MFLRTESFQQFIRFYPIVTLLVSIHFLLWLWINLALPGGLYLFENMVGYNMFVEYGEWWRLFTPILLHISFSHALFNSFSLVLFGPALEKLLGKVKFIIAYVGAGLIANVATFYLEPSDFQHLGASGAIYGLFGIYLYMVVFRKELIDAANAQLIVTILVIGVVMTFIGGNINIVGHIFGFIGGVLIAPLVLPKRRGTYTYSSNPNRPTFNFRNILPRRLDRNSIFWIILIVLIIIGIFSR</sequence>
<evidence type="ECO:0000256" key="5">
    <source>
        <dbReference type="ARBA" id="ARBA00022989"/>
    </source>
</evidence>
<accession>A0ABS2DGW0</accession>
<keyword evidence="9" id="KW-0645">Protease</keyword>
<dbReference type="RefSeq" id="WP_204203074.1">
    <property type="nucleotide sequence ID" value="NZ_JAFELM010000026.1"/>
</dbReference>
<dbReference type="EMBL" id="JAFELM010000026">
    <property type="protein sequence ID" value="MBM6617703.1"/>
    <property type="molecule type" value="Genomic_DNA"/>
</dbReference>
<feature type="transmembrane region" description="Helical" evidence="7">
    <location>
        <begin position="174"/>
        <end position="192"/>
    </location>
</feature>
<evidence type="ECO:0000256" key="4">
    <source>
        <dbReference type="ARBA" id="ARBA00022801"/>
    </source>
</evidence>
<keyword evidence="6 7" id="KW-0472">Membrane</keyword>